<dbReference type="AlphaFoldDB" id="A0A9Q3C2A8"/>
<dbReference type="EMBL" id="AVOT02003963">
    <property type="protein sequence ID" value="MBW0475026.1"/>
    <property type="molecule type" value="Genomic_DNA"/>
</dbReference>
<name>A0A9Q3C2A8_9BASI</name>
<organism evidence="2 3">
    <name type="scientific">Austropuccinia psidii MF-1</name>
    <dbReference type="NCBI Taxonomy" id="1389203"/>
    <lineage>
        <taxon>Eukaryota</taxon>
        <taxon>Fungi</taxon>
        <taxon>Dikarya</taxon>
        <taxon>Basidiomycota</taxon>
        <taxon>Pucciniomycotina</taxon>
        <taxon>Pucciniomycetes</taxon>
        <taxon>Pucciniales</taxon>
        <taxon>Sphaerophragmiaceae</taxon>
        <taxon>Austropuccinia</taxon>
    </lineage>
</organism>
<feature type="compositionally biased region" description="Polar residues" evidence="1">
    <location>
        <begin position="128"/>
        <end position="147"/>
    </location>
</feature>
<dbReference type="Proteomes" id="UP000765509">
    <property type="component" value="Unassembled WGS sequence"/>
</dbReference>
<sequence>MPRKITDIPQGKAVKFRIYRVVRFITVPRRRQDNAKLGGNTAYSNSAVQRSLGVLKMPMKFLVETVWILPLIHHFTSCACYWLLDVPTLMKMKIHLFMALMTLHAVESRGARIGNSIESIDLDPPSRPRTSNYDQDAPTSPLASNYDQDAPTRPLASNYNQNLGSEPAITVFRIAFALPDPVSFVCQVS</sequence>
<evidence type="ECO:0000313" key="3">
    <source>
        <dbReference type="Proteomes" id="UP000765509"/>
    </source>
</evidence>
<reference evidence="2" key="1">
    <citation type="submission" date="2021-03" db="EMBL/GenBank/DDBJ databases">
        <title>Draft genome sequence of rust myrtle Austropuccinia psidii MF-1, a brazilian biotype.</title>
        <authorList>
            <person name="Quecine M.C."/>
            <person name="Pachon D.M.R."/>
            <person name="Bonatelli M.L."/>
            <person name="Correr F.H."/>
            <person name="Franceschini L.M."/>
            <person name="Leite T.F."/>
            <person name="Margarido G.R.A."/>
            <person name="Almeida C.A."/>
            <person name="Ferrarezi J.A."/>
            <person name="Labate C.A."/>
        </authorList>
    </citation>
    <scope>NUCLEOTIDE SEQUENCE</scope>
    <source>
        <strain evidence="2">MF-1</strain>
    </source>
</reference>
<keyword evidence="3" id="KW-1185">Reference proteome</keyword>
<feature type="region of interest" description="Disordered" evidence="1">
    <location>
        <begin position="117"/>
        <end position="157"/>
    </location>
</feature>
<protein>
    <submittedName>
        <fullName evidence="2">Uncharacterized protein</fullName>
    </submittedName>
</protein>
<comment type="caution">
    <text evidence="2">The sequence shown here is derived from an EMBL/GenBank/DDBJ whole genome shotgun (WGS) entry which is preliminary data.</text>
</comment>
<accession>A0A9Q3C2A8</accession>
<proteinExistence type="predicted"/>
<evidence type="ECO:0000256" key="1">
    <source>
        <dbReference type="SAM" id="MobiDB-lite"/>
    </source>
</evidence>
<gene>
    <name evidence="2" type="ORF">O181_014741</name>
</gene>
<evidence type="ECO:0000313" key="2">
    <source>
        <dbReference type="EMBL" id="MBW0475026.1"/>
    </source>
</evidence>